<dbReference type="Proteomes" id="UP000317557">
    <property type="component" value="Unassembled WGS sequence"/>
</dbReference>
<dbReference type="Pfam" id="PF18951">
    <property type="entry name" value="DUF5695"/>
    <property type="match status" value="1"/>
</dbReference>
<reference evidence="2 3" key="1">
    <citation type="submission" date="2017-05" db="EMBL/GenBank/DDBJ databases">
        <authorList>
            <person name="Varghese N."/>
            <person name="Submissions S."/>
        </authorList>
    </citation>
    <scope>NUCLEOTIDE SEQUENCE [LARGE SCALE GENOMIC DNA]</scope>
    <source>
        <strain evidence="2 3">DSM 21985</strain>
    </source>
</reference>
<dbReference type="RefSeq" id="WP_142455450.1">
    <property type="nucleotide sequence ID" value="NZ_FXTP01000013.1"/>
</dbReference>
<feature type="signal peptide" evidence="1">
    <location>
        <begin position="1"/>
        <end position="19"/>
    </location>
</feature>
<protein>
    <submittedName>
        <fullName evidence="2">Uncharacterized protein</fullName>
    </submittedName>
</protein>
<evidence type="ECO:0000313" key="2">
    <source>
        <dbReference type="EMBL" id="SMO87430.1"/>
    </source>
</evidence>
<accession>A0A521EWG7</accession>
<evidence type="ECO:0000313" key="3">
    <source>
        <dbReference type="Proteomes" id="UP000317557"/>
    </source>
</evidence>
<sequence>MKKIVLFVLFALLTFQLQAQQEEQEAPPALRLDQGMTELETPGFNLKLVKASQTIAALQPKGEEGFDFTPAGELQNRAENEYYHLGDLTLRLRMEGSKQWQQFSTAENRVPVTSLEVSGDMLAAADISNTLGAGFPIQAKRYWETEAGTLVLRFEIKNTTGQQIEIGALGIPMVFNNILTGKDLDTAHALCSFYDPYIGQDAGYLQVTRLNGHGPALLVTPGENTPFEAYKPLNEDKTQRQITFEGFYEWMVHSKAYVENEWSAAEPWNPPTSEILNPGETRNYSLKFVLSDSIRDIESTLIEQERPVAVGLPGYVLPMDQTGNLYLNYHSEVSWIDVEPAGSVVLKKKEDTPNGWKSYEVRGKSWGRSRVTIHYENGVSQSINYKTIKPEMQVVDDAGRFLTTEQWFDQPDDPFNRTHSVISYDYGKNEQVTEDNRAWVAGLSDEGGAGSWVAAIMKQVIQPEKEEIEKMELFVDDVVWGGLQHSDGEHKYGVQKSLFYYEPDSMPEGTYSEEVPYGGWSSWDTEGAADLGRSYNYPHVAALHWGLYRLSRNYEGYVDNHEWEWYLERAYQTAEAMMEFAPHYAQYGQMEGTVFLKILMDLKREGWTEQAEKLEATMRARAEVWRSLGFPFVSEMPWDSTGQEEVYAWCRYFGFDAKALVTLNAILGYMPTVPHWGYNGSARRYWDFLFAGELSRIERQLHHYGSGLNAISVLHEYRLNPDDMYLLRVGYGGLQGSIANITEDGFGASGFHAYPSTLRIDYLSGDYGQNFFGHAINTSSYLVNHPEFGWQAFGGNIEEEDGWVTMNPLNSSRNRVYLSEVGLWLTLDAGKFESVALNTETGEVQLTFESATANAPNARLRVEQPADISGVDTYQPNEDLEEERGAYVIPLSAGDNVITLSE</sequence>
<keyword evidence="3" id="KW-1185">Reference proteome</keyword>
<dbReference type="OrthoDB" id="2479977at2"/>
<organism evidence="2 3">
    <name type="scientific">Gracilimonas mengyeensis</name>
    <dbReference type="NCBI Taxonomy" id="1302730"/>
    <lineage>
        <taxon>Bacteria</taxon>
        <taxon>Pseudomonadati</taxon>
        <taxon>Balneolota</taxon>
        <taxon>Balneolia</taxon>
        <taxon>Balneolales</taxon>
        <taxon>Balneolaceae</taxon>
        <taxon>Gracilimonas</taxon>
    </lineage>
</organism>
<gene>
    <name evidence="2" type="ORF">SAMN06265219_113158</name>
</gene>
<proteinExistence type="predicted"/>
<evidence type="ECO:0000256" key="1">
    <source>
        <dbReference type="SAM" id="SignalP"/>
    </source>
</evidence>
<feature type="chain" id="PRO_5022208005" evidence="1">
    <location>
        <begin position="20"/>
        <end position="902"/>
    </location>
</feature>
<dbReference type="InterPro" id="IPR043750">
    <property type="entry name" value="DUF5695"/>
</dbReference>
<dbReference type="EMBL" id="FXTP01000013">
    <property type="protein sequence ID" value="SMO87430.1"/>
    <property type="molecule type" value="Genomic_DNA"/>
</dbReference>
<dbReference type="AlphaFoldDB" id="A0A521EWG7"/>
<keyword evidence="1" id="KW-0732">Signal</keyword>
<name>A0A521EWG7_9BACT</name>